<keyword evidence="11" id="KW-1185">Reference proteome</keyword>
<sequence length="491" mass="55998">MPRGGQHQWVAYDKWLKKYGALCLYDSEDSDMVYFELLGQPVLVLGSLKRTNDLFEKRSSNYSDRIRMPMVLELMEMDYNMSLLPYGQWWRRHRRVFNQHFHQNTVWRYRPIQLREARALLHRLLISPENFLHHIRHSFSATIMSVAYGISVEDSGDPYITNAEEALVGLAEAGIPGSFLVDLIPALKYIPSWFPGAGFRRKAEQWRKVNNELAQKPFKQVEDEMQNGTALPSLAATLIERLPDKSHDLYAEERKIAEDVAAVAYAVQAFFLAMALYPEVQKKAQAELDSVLGGNRLPDFSDRESLPYINALLKESVRWYQVTPLAIGHMCSEDDEYDGYFIPRGTVVMGNGWSILHDPEVFSNPFEYNPDRYLKDGKLDPNAINPDCAAFGFGRRTHFVNNLMAQQLNLNSVESICPGRHMSDNGLYSIVTSVLSVFDIKAPVDDLGNPVKLKQEFTAGLLSYPVPFNCIIKPRRSTAEALIREGIEVDH</sequence>
<feature type="binding site" description="axial binding residue" evidence="9">
    <location>
        <position position="417"/>
    </location>
    <ligand>
        <name>heme</name>
        <dbReference type="ChEBI" id="CHEBI:30413"/>
    </ligand>
    <ligandPart>
        <name>Fe</name>
        <dbReference type="ChEBI" id="CHEBI:18248"/>
    </ligandPart>
</feature>
<comment type="pathway">
    <text evidence="2">Secondary metabolite biosynthesis.</text>
</comment>
<dbReference type="GO" id="GO:0004497">
    <property type="term" value="F:monooxygenase activity"/>
    <property type="evidence" value="ECO:0007669"/>
    <property type="project" value="UniProtKB-KW"/>
</dbReference>
<dbReference type="Gene3D" id="1.10.630.10">
    <property type="entry name" value="Cytochrome P450"/>
    <property type="match status" value="1"/>
</dbReference>
<evidence type="ECO:0000256" key="4">
    <source>
        <dbReference type="ARBA" id="ARBA00022617"/>
    </source>
</evidence>
<keyword evidence="7 9" id="KW-0408">Iron</keyword>
<proteinExistence type="inferred from homology"/>
<keyword evidence="8" id="KW-0503">Monooxygenase</keyword>
<evidence type="ECO:0000313" key="10">
    <source>
        <dbReference type="EMBL" id="PPQ80126.1"/>
    </source>
</evidence>
<dbReference type="PANTHER" id="PTHR46300:SF7">
    <property type="entry name" value="P450, PUTATIVE (EUROFUNG)-RELATED"/>
    <property type="match status" value="1"/>
</dbReference>
<comment type="cofactor">
    <cofactor evidence="1 9">
        <name>heme</name>
        <dbReference type="ChEBI" id="CHEBI:30413"/>
    </cofactor>
</comment>
<keyword evidence="6" id="KW-0560">Oxidoreductase</keyword>
<dbReference type="InterPro" id="IPR050364">
    <property type="entry name" value="Cytochrome_P450_fung"/>
</dbReference>
<dbReference type="OrthoDB" id="2789670at2759"/>
<dbReference type="EMBL" id="NHYD01003345">
    <property type="protein sequence ID" value="PPQ80126.1"/>
    <property type="molecule type" value="Genomic_DNA"/>
</dbReference>
<accession>A0A409WNP6</accession>
<dbReference type="InterPro" id="IPR002401">
    <property type="entry name" value="Cyt_P450_E_grp-I"/>
</dbReference>
<name>A0A409WNP6_PSICY</name>
<dbReference type="SUPFAM" id="SSF48264">
    <property type="entry name" value="Cytochrome P450"/>
    <property type="match status" value="1"/>
</dbReference>
<evidence type="ECO:0008006" key="12">
    <source>
        <dbReference type="Google" id="ProtNLM"/>
    </source>
</evidence>
<dbReference type="PRINTS" id="PR00463">
    <property type="entry name" value="EP450I"/>
</dbReference>
<evidence type="ECO:0000256" key="7">
    <source>
        <dbReference type="ARBA" id="ARBA00023004"/>
    </source>
</evidence>
<dbReference type="InParanoid" id="A0A409WNP6"/>
<dbReference type="GO" id="GO:0020037">
    <property type="term" value="F:heme binding"/>
    <property type="evidence" value="ECO:0007669"/>
    <property type="project" value="InterPro"/>
</dbReference>
<dbReference type="AlphaFoldDB" id="A0A409WNP6"/>
<evidence type="ECO:0000256" key="8">
    <source>
        <dbReference type="ARBA" id="ARBA00023033"/>
    </source>
</evidence>
<evidence type="ECO:0000256" key="6">
    <source>
        <dbReference type="ARBA" id="ARBA00023002"/>
    </source>
</evidence>
<comment type="similarity">
    <text evidence="3">Belongs to the cytochrome P450 family.</text>
</comment>
<keyword evidence="4 9" id="KW-0349">Heme</keyword>
<dbReference type="CDD" id="cd11065">
    <property type="entry name" value="CYP64-like"/>
    <property type="match status" value="1"/>
</dbReference>
<dbReference type="GO" id="GO:0016705">
    <property type="term" value="F:oxidoreductase activity, acting on paired donors, with incorporation or reduction of molecular oxygen"/>
    <property type="evidence" value="ECO:0007669"/>
    <property type="project" value="InterPro"/>
</dbReference>
<evidence type="ECO:0000313" key="11">
    <source>
        <dbReference type="Proteomes" id="UP000283269"/>
    </source>
</evidence>
<dbReference type="STRING" id="93625.A0A409WNP6"/>
<protein>
    <recommendedName>
        <fullName evidence="12">Cytochrome P450</fullName>
    </recommendedName>
</protein>
<evidence type="ECO:0000256" key="2">
    <source>
        <dbReference type="ARBA" id="ARBA00005179"/>
    </source>
</evidence>
<comment type="caution">
    <text evidence="10">The sequence shown here is derived from an EMBL/GenBank/DDBJ whole genome shotgun (WGS) entry which is preliminary data.</text>
</comment>
<evidence type="ECO:0000256" key="5">
    <source>
        <dbReference type="ARBA" id="ARBA00022723"/>
    </source>
</evidence>
<organism evidence="10 11">
    <name type="scientific">Psilocybe cyanescens</name>
    <dbReference type="NCBI Taxonomy" id="93625"/>
    <lineage>
        <taxon>Eukaryota</taxon>
        <taxon>Fungi</taxon>
        <taxon>Dikarya</taxon>
        <taxon>Basidiomycota</taxon>
        <taxon>Agaricomycotina</taxon>
        <taxon>Agaricomycetes</taxon>
        <taxon>Agaricomycetidae</taxon>
        <taxon>Agaricales</taxon>
        <taxon>Agaricineae</taxon>
        <taxon>Strophariaceae</taxon>
        <taxon>Psilocybe</taxon>
    </lineage>
</organism>
<evidence type="ECO:0000256" key="9">
    <source>
        <dbReference type="PIRSR" id="PIRSR602401-1"/>
    </source>
</evidence>
<dbReference type="GO" id="GO:0005506">
    <property type="term" value="F:iron ion binding"/>
    <property type="evidence" value="ECO:0007669"/>
    <property type="project" value="InterPro"/>
</dbReference>
<dbReference type="Pfam" id="PF00067">
    <property type="entry name" value="p450"/>
    <property type="match status" value="1"/>
</dbReference>
<evidence type="ECO:0000256" key="1">
    <source>
        <dbReference type="ARBA" id="ARBA00001971"/>
    </source>
</evidence>
<dbReference type="InterPro" id="IPR001128">
    <property type="entry name" value="Cyt_P450"/>
</dbReference>
<reference evidence="10 11" key="1">
    <citation type="journal article" date="2018" name="Evol. Lett.">
        <title>Horizontal gene cluster transfer increased hallucinogenic mushroom diversity.</title>
        <authorList>
            <person name="Reynolds H.T."/>
            <person name="Vijayakumar V."/>
            <person name="Gluck-Thaler E."/>
            <person name="Korotkin H.B."/>
            <person name="Matheny P.B."/>
            <person name="Slot J.C."/>
        </authorList>
    </citation>
    <scope>NUCLEOTIDE SEQUENCE [LARGE SCALE GENOMIC DNA]</scope>
    <source>
        <strain evidence="10 11">2631</strain>
    </source>
</reference>
<evidence type="ECO:0000256" key="3">
    <source>
        <dbReference type="ARBA" id="ARBA00010617"/>
    </source>
</evidence>
<dbReference type="Proteomes" id="UP000283269">
    <property type="component" value="Unassembled WGS sequence"/>
</dbReference>
<gene>
    <name evidence="10" type="ORF">CVT25_001425</name>
</gene>
<dbReference type="InterPro" id="IPR036396">
    <property type="entry name" value="Cyt_P450_sf"/>
</dbReference>
<keyword evidence="5 9" id="KW-0479">Metal-binding</keyword>
<dbReference type="PANTHER" id="PTHR46300">
    <property type="entry name" value="P450, PUTATIVE (EUROFUNG)-RELATED-RELATED"/>
    <property type="match status" value="1"/>
</dbReference>